<dbReference type="CDD" id="cd01043">
    <property type="entry name" value="DPS"/>
    <property type="match status" value="1"/>
</dbReference>
<dbReference type="Pfam" id="PF00210">
    <property type="entry name" value="Ferritin"/>
    <property type="match status" value="1"/>
</dbReference>
<organism evidence="4 5">
    <name type="scientific">Mesobacillus jeotgali</name>
    <dbReference type="NCBI Taxonomy" id="129985"/>
    <lineage>
        <taxon>Bacteria</taxon>
        <taxon>Bacillati</taxon>
        <taxon>Bacillota</taxon>
        <taxon>Bacilli</taxon>
        <taxon>Bacillales</taxon>
        <taxon>Bacillaceae</taxon>
        <taxon>Mesobacillus</taxon>
    </lineage>
</organism>
<dbReference type="EMBL" id="CP134494">
    <property type="protein sequence ID" value="WNF22171.1"/>
    <property type="molecule type" value="Genomic_DNA"/>
</dbReference>
<dbReference type="InterPro" id="IPR008331">
    <property type="entry name" value="Ferritin_DPS_dom"/>
</dbReference>
<dbReference type="SUPFAM" id="SSF47240">
    <property type="entry name" value="Ferritin-like"/>
    <property type="match status" value="1"/>
</dbReference>
<evidence type="ECO:0000256" key="1">
    <source>
        <dbReference type="ARBA" id="ARBA00009497"/>
    </source>
</evidence>
<proteinExistence type="inferred from homology"/>
<dbReference type="PANTHER" id="PTHR42932">
    <property type="entry name" value="GENERAL STRESS PROTEIN 20U"/>
    <property type="match status" value="1"/>
</dbReference>
<dbReference type="Gene3D" id="1.20.1260.10">
    <property type="match status" value="1"/>
</dbReference>
<dbReference type="InterPro" id="IPR012347">
    <property type="entry name" value="Ferritin-like"/>
</dbReference>
<dbReference type="InterPro" id="IPR009078">
    <property type="entry name" value="Ferritin-like_SF"/>
</dbReference>
<comment type="similarity">
    <text evidence="1 2">Belongs to the Dps family.</text>
</comment>
<name>A0ABY9VMI2_9BACI</name>
<dbReference type="InterPro" id="IPR023188">
    <property type="entry name" value="DPS_DNA-bd_CS"/>
</dbReference>
<dbReference type="PANTHER" id="PTHR42932:SF1">
    <property type="entry name" value="GENERAL STRESS PROTEIN 20U"/>
    <property type="match status" value="1"/>
</dbReference>
<evidence type="ECO:0000313" key="4">
    <source>
        <dbReference type="EMBL" id="WNF22171.1"/>
    </source>
</evidence>
<gene>
    <name evidence="4" type="ORF">RH061_18580</name>
</gene>
<dbReference type="PIRSF" id="PIRSF005900">
    <property type="entry name" value="Dps"/>
    <property type="match status" value="1"/>
</dbReference>
<feature type="domain" description="Ferritin/DPS" evidence="3">
    <location>
        <begin position="16"/>
        <end position="155"/>
    </location>
</feature>
<keyword evidence="5" id="KW-1185">Reference proteome</keyword>
<protein>
    <submittedName>
        <fullName evidence="4">Dps family protein</fullName>
    </submittedName>
</protein>
<evidence type="ECO:0000313" key="5">
    <source>
        <dbReference type="Proteomes" id="UP001303324"/>
    </source>
</evidence>
<dbReference type="Proteomes" id="UP001303324">
    <property type="component" value="Chromosome"/>
</dbReference>
<dbReference type="InterPro" id="IPR002177">
    <property type="entry name" value="DPS_DNA-bd"/>
</dbReference>
<sequence>MTIREDEIKMAQSDLIQAVNKQVANWTVLYTKLHNYHWYVKGRHFFTLHTKFEELYNEAATIIDEFAERILALEGKPVATLKEYLELSSVKEAKGSENEEEMVKQLHDDFATIVDELHSAIELAEKEEDTATADMLTEVKMSLRKHMWMFKAYLG</sequence>
<reference evidence="4 5" key="1">
    <citation type="submission" date="2023-09" db="EMBL/GenBank/DDBJ databases">
        <title>Microbial mechanism of fulvic acid promoting antimony reduction mineralization in rice fields.</title>
        <authorList>
            <person name="Chen G."/>
            <person name="Lan J."/>
        </authorList>
    </citation>
    <scope>NUCLEOTIDE SEQUENCE [LARGE SCALE GENOMIC DNA]</scope>
    <source>
        <strain evidence="4 5">PS1</strain>
    </source>
</reference>
<accession>A0ABY9VMI2</accession>
<dbReference type="PRINTS" id="PR01346">
    <property type="entry name" value="HELNAPAPROT"/>
</dbReference>
<evidence type="ECO:0000256" key="2">
    <source>
        <dbReference type="RuleBase" id="RU003875"/>
    </source>
</evidence>
<evidence type="ECO:0000259" key="3">
    <source>
        <dbReference type="Pfam" id="PF00210"/>
    </source>
</evidence>
<dbReference type="PROSITE" id="PS00818">
    <property type="entry name" value="DPS_1"/>
    <property type="match status" value="1"/>
</dbReference>
<dbReference type="RefSeq" id="WP_311072336.1">
    <property type="nucleotide sequence ID" value="NZ_CP134494.1"/>
</dbReference>